<dbReference type="AlphaFoldDB" id="A0A6A6H3X3"/>
<dbReference type="EMBL" id="ML991816">
    <property type="protein sequence ID" value="KAF2232400.1"/>
    <property type="molecule type" value="Genomic_DNA"/>
</dbReference>
<feature type="compositionally biased region" description="Polar residues" evidence="1">
    <location>
        <begin position="360"/>
        <end position="373"/>
    </location>
</feature>
<reference evidence="3" key="1">
    <citation type="journal article" date="2020" name="Stud. Mycol.">
        <title>101 Dothideomycetes genomes: a test case for predicting lifestyles and emergence of pathogens.</title>
        <authorList>
            <person name="Haridas S."/>
            <person name="Albert R."/>
            <person name="Binder M."/>
            <person name="Bloem J."/>
            <person name="Labutti K."/>
            <person name="Salamov A."/>
            <person name="Andreopoulos B."/>
            <person name="Baker S."/>
            <person name="Barry K."/>
            <person name="Bills G."/>
            <person name="Bluhm B."/>
            <person name="Cannon C."/>
            <person name="Castanera R."/>
            <person name="Culley D."/>
            <person name="Daum C."/>
            <person name="Ezra D."/>
            <person name="Gonzalez J."/>
            <person name="Henrissat B."/>
            <person name="Kuo A."/>
            <person name="Liang C."/>
            <person name="Lipzen A."/>
            <person name="Lutzoni F."/>
            <person name="Magnuson J."/>
            <person name="Mondo S."/>
            <person name="Nolan M."/>
            <person name="Ohm R."/>
            <person name="Pangilinan J."/>
            <person name="Park H.-J."/>
            <person name="Ramirez L."/>
            <person name="Alfaro M."/>
            <person name="Sun H."/>
            <person name="Tritt A."/>
            <person name="Yoshinaga Y."/>
            <person name="Zwiers L.-H."/>
            <person name="Turgeon B."/>
            <person name="Goodwin S."/>
            <person name="Spatafora J."/>
            <person name="Crous P."/>
            <person name="Grigoriev I."/>
        </authorList>
    </citation>
    <scope>NUCLEOTIDE SEQUENCE</scope>
    <source>
        <strain evidence="3">Tuck. ex Michener</strain>
    </source>
</reference>
<keyword evidence="2 3" id="KW-0812">Transmembrane</keyword>
<dbReference type="Proteomes" id="UP000800092">
    <property type="component" value="Unassembled WGS sequence"/>
</dbReference>
<protein>
    <submittedName>
        <fullName evidence="3">Transmembrane protein UsgS</fullName>
    </submittedName>
</protein>
<proteinExistence type="predicted"/>
<feature type="transmembrane region" description="Helical" evidence="2">
    <location>
        <begin position="54"/>
        <end position="83"/>
    </location>
</feature>
<dbReference type="PANTHER" id="PTHR38421">
    <property type="entry name" value="TRANSMEMBRANE PROTEIN USGS"/>
    <property type="match status" value="1"/>
</dbReference>
<keyword evidence="2" id="KW-0472">Membrane</keyword>
<accession>A0A6A6H3X3</accession>
<sequence length="382" mass="43621">MDSLKKVDLQKIDLPKTSGFDPNAILRGAQLTLVGANRALQNPGLFTSDHYRQAALAVAAGIAIRLVITIPIIGVRVILWFLSLFINMEASNWDNDVVEGLNFIEQSVLQVPFFLMTFMRYITPTLDRMFMDSLDWVDRTYIQKHRGDDPNRLRAMYYPNLSLYSAHGDQQNHRRPWEAAMAFLVRYGRRAGISLAIYFLSYLPYVGRLVLPAASFYTFNRAVGLQPALVIFGSSLFLPRRYLVMFLQSYFSSRSLMRELLEPYFSRIRYNKEQKKLWFRDREGVLFGFGVGFFVFLKIPLLGVLIYGVAEASTAFLITKITEPPPPPSEAEQYRQRSIRWENKHEFLALPLANLDAHNVSTTASGTDPTKSPTEMGGKKFS</sequence>
<gene>
    <name evidence="3" type="ORF">EV356DRAFT_450236</name>
</gene>
<organism evidence="3 4">
    <name type="scientific">Viridothelium virens</name>
    <name type="common">Speckled blister lichen</name>
    <name type="synonym">Trypethelium virens</name>
    <dbReference type="NCBI Taxonomy" id="1048519"/>
    <lineage>
        <taxon>Eukaryota</taxon>
        <taxon>Fungi</taxon>
        <taxon>Dikarya</taxon>
        <taxon>Ascomycota</taxon>
        <taxon>Pezizomycotina</taxon>
        <taxon>Dothideomycetes</taxon>
        <taxon>Dothideomycetes incertae sedis</taxon>
        <taxon>Trypetheliales</taxon>
        <taxon>Trypetheliaceae</taxon>
        <taxon>Viridothelium</taxon>
    </lineage>
</organism>
<evidence type="ECO:0000313" key="3">
    <source>
        <dbReference type="EMBL" id="KAF2232400.1"/>
    </source>
</evidence>
<feature type="transmembrane region" description="Helical" evidence="2">
    <location>
        <begin position="285"/>
        <end position="310"/>
    </location>
</feature>
<keyword evidence="4" id="KW-1185">Reference proteome</keyword>
<name>A0A6A6H3X3_VIRVR</name>
<feature type="transmembrane region" description="Helical" evidence="2">
    <location>
        <begin position="229"/>
        <end position="251"/>
    </location>
</feature>
<feature type="region of interest" description="Disordered" evidence="1">
    <location>
        <begin position="360"/>
        <end position="382"/>
    </location>
</feature>
<dbReference type="OrthoDB" id="10041630at2759"/>
<dbReference type="PANTHER" id="PTHR38421:SF1">
    <property type="entry name" value="TRANSMEMBRANE PROTEIN"/>
    <property type="match status" value="1"/>
</dbReference>
<evidence type="ECO:0000256" key="1">
    <source>
        <dbReference type="SAM" id="MobiDB-lite"/>
    </source>
</evidence>
<evidence type="ECO:0000313" key="4">
    <source>
        <dbReference type="Proteomes" id="UP000800092"/>
    </source>
</evidence>
<feature type="transmembrane region" description="Helical" evidence="2">
    <location>
        <begin position="103"/>
        <end position="122"/>
    </location>
</feature>
<feature type="transmembrane region" description="Helical" evidence="2">
    <location>
        <begin position="195"/>
        <end position="217"/>
    </location>
</feature>
<evidence type="ECO:0000256" key="2">
    <source>
        <dbReference type="SAM" id="Phobius"/>
    </source>
</evidence>
<keyword evidence="2" id="KW-1133">Transmembrane helix</keyword>